<evidence type="ECO:0000256" key="3">
    <source>
        <dbReference type="ARBA" id="ARBA00022801"/>
    </source>
</evidence>
<feature type="binding site" evidence="6">
    <location>
        <begin position="619"/>
        <end position="623"/>
    </location>
    <ligand>
        <name>AMP</name>
        <dbReference type="ChEBI" id="CHEBI:456215"/>
    </ligand>
</feature>
<comment type="caution">
    <text evidence="10">The sequence shown here is derived from an EMBL/GenBank/DDBJ whole genome shotgun (WGS) entry which is preliminary data.</text>
</comment>
<dbReference type="GO" id="GO:0046872">
    <property type="term" value="F:metal ion binding"/>
    <property type="evidence" value="ECO:0007669"/>
    <property type="project" value="UniProtKB-KW"/>
</dbReference>
<feature type="binding site" evidence="7">
    <location>
        <position position="662"/>
    </location>
    <ligand>
        <name>Zn(2+)</name>
        <dbReference type="ChEBI" id="CHEBI:29105"/>
        <label>2</label>
    </ligand>
</feature>
<dbReference type="SUPFAM" id="SSF55781">
    <property type="entry name" value="GAF domain-like"/>
    <property type="match status" value="2"/>
</dbReference>
<sequence>MTDNGAACSVSLADLRLAPAGDKIGLVHQVLCAIDASVRSGSLSTALQQAVPLLLDCQSAELHFTDGLTRQRWAPEAKASAQAGLPLSKGIIGFVAMTGQMRNIPAAGLCKYFDTSMDGEDTETTLCCPVCDVYGTRVAVLQAVNKRQGRFLESDEQMLLTCCSHLGNVLSLSQLRASAMTDQQRMAVLCKGLQRLQCSPDLNATCINIIRAADELLQAQHLLLLLVDQANDHLWTQWYARTLNMSQGLTMVMQRPKSGRLALAVQHGKRSVLQDVLPNSMAPGFDRIFGSEALEGAILQPIIHQAGLRSTLAVLVVVNSTRAHSVAAQDTNAASDRAVLDVLAMEAAHMLAAQREDISVAAALAAFETFRTTDPFMDHILQAHMLTYVLPRATSHEVASPWSQRSRASCDNVLSNMLPIEQLDSWSLNPEQGPGLLDSLCSSPSTRSIVQGVKDPPAELLQNMQQQSYALSAWYSRELRDAAECSDRVAHAPKDKVALPALASLQQNAADAKAISVAVAKARDRRAMLSGGTVPLRPEPVASNMSAGLTDSELTAPPAPQELLRWEADFLTLSDAEMVDYMFKLFAASGVVEHFDLNQEHLQTFIRGVQALHHDNPYHNLWHTCNVLQAAYLIMSAVQEADSETLSKAAILAVLIAALCHDLDHDGRTNSFHVAVGTEWAQRYNDVCVMEMHHCATAFALLNGSELLRHLDVSVQQDIRRMVIGAVLATDISQHFSVTSQFCLHGGFLGDLGPEELVLLCKTIVHAADVSNPARPFPIYAVMAQSLHQEYLAQSLEERALGLESLPHMESGSQVAQCQVEACFIHAIALPLWRHLAACFPALACAVLRMEHNFHFYCMLSRLDEAEIVEVYKLAEHDRTSKRLGDARWTHGEGQWLVGKVKALDLHISSPRSFGSIQEGDD</sequence>
<dbReference type="PROSITE" id="PS00126">
    <property type="entry name" value="PDEASE_I_1"/>
    <property type="match status" value="1"/>
</dbReference>
<feature type="binding site" evidence="7">
    <location>
        <position position="769"/>
    </location>
    <ligand>
        <name>Zn(2+)</name>
        <dbReference type="ChEBI" id="CHEBI:29105"/>
        <label>1</label>
    </ligand>
</feature>
<evidence type="ECO:0000256" key="2">
    <source>
        <dbReference type="ARBA" id="ARBA00022723"/>
    </source>
</evidence>
<dbReference type="Proteomes" id="UP001465755">
    <property type="component" value="Unassembled WGS sequence"/>
</dbReference>
<dbReference type="Pfam" id="PF00233">
    <property type="entry name" value="PDEase_I"/>
    <property type="match status" value="1"/>
</dbReference>
<dbReference type="InterPro" id="IPR002073">
    <property type="entry name" value="PDEase_catalytic_dom"/>
</dbReference>
<feature type="binding site" evidence="7">
    <location>
        <position position="623"/>
    </location>
    <ligand>
        <name>Zn(2+)</name>
        <dbReference type="ChEBI" id="CHEBI:29105"/>
        <label>1</label>
    </ligand>
</feature>
<dbReference type="GO" id="GO:0004114">
    <property type="term" value="F:3',5'-cyclic-nucleotide phosphodiesterase activity"/>
    <property type="evidence" value="ECO:0007669"/>
    <property type="project" value="InterPro"/>
</dbReference>
<comment type="similarity">
    <text evidence="8">Belongs to the cyclic nucleotide phosphodiesterase family.</text>
</comment>
<dbReference type="InterPro" id="IPR023088">
    <property type="entry name" value="PDEase"/>
</dbReference>
<evidence type="ECO:0000259" key="9">
    <source>
        <dbReference type="PROSITE" id="PS51845"/>
    </source>
</evidence>
<proteinExistence type="inferred from homology"/>
<evidence type="ECO:0000256" key="7">
    <source>
        <dbReference type="PIRSR" id="PIRSR623088-3"/>
    </source>
</evidence>
<dbReference type="InterPro" id="IPR023174">
    <property type="entry name" value="PDEase_CS"/>
</dbReference>
<keyword evidence="4" id="KW-0675">Receptor</keyword>
<feature type="binding site" evidence="6">
    <location>
        <position position="662"/>
    </location>
    <ligand>
        <name>AMP</name>
        <dbReference type="ChEBI" id="CHEBI:456215"/>
    </ligand>
</feature>
<keyword evidence="2 7" id="KW-0479">Metal-binding</keyword>
<feature type="active site" description="Proton donor" evidence="5">
    <location>
        <position position="619"/>
    </location>
</feature>
<dbReference type="SMART" id="SM00471">
    <property type="entry name" value="HDc"/>
    <property type="match status" value="1"/>
</dbReference>
<dbReference type="InterPro" id="IPR003018">
    <property type="entry name" value="GAF"/>
</dbReference>
<feature type="binding site" evidence="6">
    <location>
        <position position="819"/>
    </location>
    <ligand>
        <name>AMP</name>
        <dbReference type="ChEBI" id="CHEBI:456215"/>
    </ligand>
</feature>
<dbReference type="EC" id="3.1.4.-" evidence="8"/>
<evidence type="ECO:0000313" key="11">
    <source>
        <dbReference type="Proteomes" id="UP001465755"/>
    </source>
</evidence>
<name>A0AAW1PNW5_9CHLO</name>
<comment type="cofactor">
    <cofactor evidence="8">
        <name>a divalent metal cation</name>
        <dbReference type="ChEBI" id="CHEBI:60240"/>
    </cofactor>
    <text evidence="8">Binds 2 divalent metal cations per subunit. Site 1 may preferentially bind zinc ions, while site 2 has a preference for magnesium and/or manganese ions.</text>
</comment>
<gene>
    <name evidence="10" type="ORF">WJX73_009976</name>
</gene>
<feature type="binding site" evidence="6">
    <location>
        <position position="769"/>
    </location>
    <ligand>
        <name>AMP</name>
        <dbReference type="ChEBI" id="CHEBI:456215"/>
    </ligand>
</feature>
<feature type="domain" description="PDEase" evidence="9">
    <location>
        <begin position="537"/>
        <end position="864"/>
    </location>
</feature>
<dbReference type="PANTHER" id="PTHR11347">
    <property type="entry name" value="CYCLIC NUCLEOTIDE PHOSPHODIESTERASE"/>
    <property type="match status" value="1"/>
</dbReference>
<dbReference type="AlphaFoldDB" id="A0AAW1PNW5"/>
<protein>
    <recommendedName>
        <fullName evidence="8">Phosphodiesterase</fullName>
        <ecNumber evidence="8">3.1.4.-</ecNumber>
    </recommendedName>
</protein>
<dbReference type="InterPro" id="IPR003607">
    <property type="entry name" value="HD/PDEase_dom"/>
</dbReference>
<keyword evidence="11" id="KW-1185">Reference proteome</keyword>
<dbReference type="Gene3D" id="1.10.1300.10">
    <property type="entry name" value="3'5'-cyclic nucleotide phosphodiesterase, catalytic domain"/>
    <property type="match status" value="1"/>
</dbReference>
<dbReference type="InterPro" id="IPR029016">
    <property type="entry name" value="GAF-like_dom_sf"/>
</dbReference>
<evidence type="ECO:0000256" key="6">
    <source>
        <dbReference type="PIRSR" id="PIRSR623088-2"/>
    </source>
</evidence>
<dbReference type="CDD" id="cd00077">
    <property type="entry name" value="HDc"/>
    <property type="match status" value="1"/>
</dbReference>
<dbReference type="PRINTS" id="PR00387">
    <property type="entry name" value="PDIESTERASE1"/>
</dbReference>
<feature type="binding site" evidence="7">
    <location>
        <position position="661"/>
    </location>
    <ligand>
        <name>Zn(2+)</name>
        <dbReference type="ChEBI" id="CHEBI:29105"/>
        <label>1</label>
    </ligand>
</feature>
<dbReference type="SMART" id="SM00065">
    <property type="entry name" value="GAF"/>
    <property type="match status" value="2"/>
</dbReference>
<dbReference type="EMBL" id="JALJOQ010000018">
    <property type="protein sequence ID" value="KAK9809639.1"/>
    <property type="molecule type" value="Genomic_DNA"/>
</dbReference>
<dbReference type="Gene3D" id="3.30.450.40">
    <property type="match status" value="2"/>
</dbReference>
<evidence type="ECO:0000313" key="10">
    <source>
        <dbReference type="EMBL" id="KAK9809639.1"/>
    </source>
</evidence>
<evidence type="ECO:0000256" key="4">
    <source>
        <dbReference type="ARBA" id="ARBA00023170"/>
    </source>
</evidence>
<reference evidence="10 11" key="1">
    <citation type="journal article" date="2024" name="Nat. Commun.">
        <title>Phylogenomics reveals the evolutionary origins of lichenization in chlorophyte algae.</title>
        <authorList>
            <person name="Puginier C."/>
            <person name="Libourel C."/>
            <person name="Otte J."/>
            <person name="Skaloud P."/>
            <person name="Haon M."/>
            <person name="Grisel S."/>
            <person name="Petersen M."/>
            <person name="Berrin J.G."/>
            <person name="Delaux P.M."/>
            <person name="Dal Grande F."/>
            <person name="Keller J."/>
        </authorList>
    </citation>
    <scope>NUCLEOTIDE SEQUENCE [LARGE SCALE GENOMIC DNA]</scope>
    <source>
        <strain evidence="10 11">SAG 2036</strain>
    </source>
</reference>
<keyword evidence="3 8" id="KW-0378">Hydrolase</keyword>
<keyword evidence="1" id="KW-0140">cGMP</keyword>
<dbReference type="SUPFAM" id="SSF109604">
    <property type="entry name" value="HD-domain/PDEase-like"/>
    <property type="match status" value="1"/>
</dbReference>
<organism evidence="10 11">
    <name type="scientific">Symbiochloris irregularis</name>
    <dbReference type="NCBI Taxonomy" id="706552"/>
    <lineage>
        <taxon>Eukaryota</taxon>
        <taxon>Viridiplantae</taxon>
        <taxon>Chlorophyta</taxon>
        <taxon>core chlorophytes</taxon>
        <taxon>Trebouxiophyceae</taxon>
        <taxon>Trebouxiales</taxon>
        <taxon>Trebouxiaceae</taxon>
        <taxon>Symbiochloris</taxon>
    </lineage>
</organism>
<dbReference type="PROSITE" id="PS51845">
    <property type="entry name" value="PDEASE_I_2"/>
    <property type="match status" value="1"/>
</dbReference>
<dbReference type="InterPro" id="IPR036971">
    <property type="entry name" value="PDEase_catalytic_dom_sf"/>
</dbReference>
<evidence type="ECO:0000256" key="1">
    <source>
        <dbReference type="ARBA" id="ARBA00022535"/>
    </source>
</evidence>
<dbReference type="GO" id="GO:0007165">
    <property type="term" value="P:signal transduction"/>
    <property type="evidence" value="ECO:0007669"/>
    <property type="project" value="InterPro"/>
</dbReference>
<evidence type="ECO:0000256" key="8">
    <source>
        <dbReference type="RuleBase" id="RU363067"/>
    </source>
</evidence>
<evidence type="ECO:0000256" key="5">
    <source>
        <dbReference type="PIRSR" id="PIRSR623088-1"/>
    </source>
</evidence>
<accession>A0AAW1PNW5</accession>
<feature type="binding site" evidence="7">
    <location>
        <position position="662"/>
    </location>
    <ligand>
        <name>Zn(2+)</name>
        <dbReference type="ChEBI" id="CHEBI:29105"/>
        <label>1</label>
    </ligand>
</feature>